<organism evidence="1 2">
    <name type="scientific">Pyropia yezoensis</name>
    <name type="common">Susabi-nori</name>
    <name type="synonym">Porphyra yezoensis</name>
    <dbReference type="NCBI Taxonomy" id="2788"/>
    <lineage>
        <taxon>Eukaryota</taxon>
        <taxon>Rhodophyta</taxon>
        <taxon>Bangiophyceae</taxon>
        <taxon>Bangiales</taxon>
        <taxon>Bangiaceae</taxon>
        <taxon>Pyropia</taxon>
    </lineage>
</organism>
<evidence type="ECO:0000313" key="1">
    <source>
        <dbReference type="EMBL" id="KAK1858767.1"/>
    </source>
</evidence>
<dbReference type="Proteomes" id="UP000798662">
    <property type="component" value="Chromosome 1"/>
</dbReference>
<evidence type="ECO:0000313" key="2">
    <source>
        <dbReference type="Proteomes" id="UP000798662"/>
    </source>
</evidence>
<reference evidence="1" key="1">
    <citation type="submission" date="2019-11" db="EMBL/GenBank/DDBJ databases">
        <title>Nori genome reveals adaptations in red seaweeds to the harsh intertidal environment.</title>
        <authorList>
            <person name="Wang D."/>
            <person name="Mao Y."/>
        </authorList>
    </citation>
    <scope>NUCLEOTIDE SEQUENCE</scope>
    <source>
        <tissue evidence="1">Gametophyte</tissue>
    </source>
</reference>
<sequence>MPTTDMTTVDDTVRQFIHAVRTLEQTFIGTTPPQEIKDAFAEGIQAAQLFDPAMINPMPIYRELRLQLGRYGVVFGPVDSHLPMPLRTPMLLATTMYPEGADREEAKTVATALAEASRLQRSRQTTGTTIGASSHATSGSSYNSEKAMATRHAQYVASRFAHKQFTGDYRQGQVWSESVSDFQSVARDFDLNADMRYKLLHNILGGDAKRYCPKNVQGHAASYNEAVAKMEAEYNSHSRQMQVKNYISSFRMHNLIVNLGTTEPNALAKTYSLIHKLAPMTPPSYRTDSAKVDFSRPPSFATRGRRKPSAARTTAG</sequence>
<protein>
    <submittedName>
        <fullName evidence="1">Uncharacterized protein</fullName>
    </submittedName>
</protein>
<keyword evidence="2" id="KW-1185">Reference proteome</keyword>
<gene>
    <name evidence="1" type="ORF">I4F81_001368</name>
</gene>
<comment type="caution">
    <text evidence="1">The sequence shown here is derived from an EMBL/GenBank/DDBJ whole genome shotgun (WGS) entry which is preliminary data.</text>
</comment>
<accession>A0ACC3BLH8</accession>
<dbReference type="EMBL" id="CM020618">
    <property type="protein sequence ID" value="KAK1858767.1"/>
    <property type="molecule type" value="Genomic_DNA"/>
</dbReference>
<name>A0ACC3BLH8_PYRYE</name>
<proteinExistence type="predicted"/>